<evidence type="ECO:0000313" key="4">
    <source>
        <dbReference type="Proteomes" id="UP001597079"/>
    </source>
</evidence>
<accession>A0ABW4JHB6</accession>
<comment type="caution">
    <text evidence="3">The sequence shown here is derived from an EMBL/GenBank/DDBJ whole genome shotgun (WGS) entry which is preliminary data.</text>
</comment>
<gene>
    <name evidence="3" type="ORF">ACFSB2_07470</name>
</gene>
<dbReference type="Proteomes" id="UP001597079">
    <property type="component" value="Unassembled WGS sequence"/>
</dbReference>
<dbReference type="PROSITE" id="PS00934">
    <property type="entry name" value="GLYOXALASE_I_1"/>
    <property type="match status" value="1"/>
</dbReference>
<proteinExistence type="predicted"/>
<dbReference type="RefSeq" id="WP_377942410.1">
    <property type="nucleotide sequence ID" value="NZ_JBHUCX010000020.1"/>
</dbReference>
<dbReference type="PROSITE" id="PS51819">
    <property type="entry name" value="VOC"/>
    <property type="match status" value="1"/>
</dbReference>
<dbReference type="PANTHER" id="PTHR21366">
    <property type="entry name" value="GLYOXALASE FAMILY PROTEIN"/>
    <property type="match status" value="1"/>
</dbReference>
<reference evidence="4" key="1">
    <citation type="journal article" date="2019" name="Int. J. Syst. Evol. Microbiol.">
        <title>The Global Catalogue of Microorganisms (GCM) 10K type strain sequencing project: providing services to taxonomists for standard genome sequencing and annotation.</title>
        <authorList>
            <consortium name="The Broad Institute Genomics Platform"/>
            <consortium name="The Broad Institute Genome Sequencing Center for Infectious Disease"/>
            <person name="Wu L."/>
            <person name="Ma J."/>
        </authorList>
    </citation>
    <scope>NUCLEOTIDE SEQUENCE [LARGE SCALE GENOMIC DNA]</scope>
    <source>
        <strain evidence="4">CGMCC 1.12286</strain>
    </source>
</reference>
<dbReference type="EMBL" id="JBHUCX010000020">
    <property type="protein sequence ID" value="MFD1674545.1"/>
    <property type="molecule type" value="Genomic_DNA"/>
</dbReference>
<evidence type="ECO:0000259" key="2">
    <source>
        <dbReference type="PROSITE" id="PS51819"/>
    </source>
</evidence>
<dbReference type="Pfam" id="PF00903">
    <property type="entry name" value="Glyoxalase"/>
    <property type="match status" value="1"/>
</dbReference>
<dbReference type="Gene3D" id="3.10.180.10">
    <property type="entry name" value="2,3-Dihydroxybiphenyl 1,2-Dioxygenase, domain 1"/>
    <property type="match status" value="1"/>
</dbReference>
<organism evidence="3 4">
    <name type="scientific">Alicyclobacillus fodiniaquatilis</name>
    <dbReference type="NCBI Taxonomy" id="1661150"/>
    <lineage>
        <taxon>Bacteria</taxon>
        <taxon>Bacillati</taxon>
        <taxon>Bacillota</taxon>
        <taxon>Bacilli</taxon>
        <taxon>Bacillales</taxon>
        <taxon>Alicyclobacillaceae</taxon>
        <taxon>Alicyclobacillus</taxon>
    </lineage>
</organism>
<dbReference type="SUPFAM" id="SSF54593">
    <property type="entry name" value="Glyoxalase/Bleomycin resistance protein/Dihydroxybiphenyl dioxygenase"/>
    <property type="match status" value="1"/>
</dbReference>
<sequence>MIQAEFVQHVSIPVTDLEKAKAFYRDVLGLAEIERPAFDFPGAWFAIGSQQLHLIVHTPAKTLRGTTALDTRDGHFAIRIKDYDAAVKHFEASQVTFVANPNNKTDWGQIFLTDPDGNVIELNAFLR</sequence>
<dbReference type="InterPro" id="IPR004360">
    <property type="entry name" value="Glyas_Fos-R_dOase_dom"/>
</dbReference>
<name>A0ABW4JHB6_9BACL</name>
<evidence type="ECO:0000256" key="1">
    <source>
        <dbReference type="ARBA" id="ARBA00022723"/>
    </source>
</evidence>
<keyword evidence="1" id="KW-0479">Metal-binding</keyword>
<feature type="domain" description="VOC" evidence="2">
    <location>
        <begin position="6"/>
        <end position="125"/>
    </location>
</feature>
<dbReference type="InterPro" id="IPR037523">
    <property type="entry name" value="VOC_core"/>
</dbReference>
<dbReference type="InterPro" id="IPR050383">
    <property type="entry name" value="GlyoxalaseI/FosfomycinResist"/>
</dbReference>
<keyword evidence="4" id="KW-1185">Reference proteome</keyword>
<protein>
    <submittedName>
        <fullName evidence="3">VOC family protein</fullName>
    </submittedName>
</protein>
<dbReference type="InterPro" id="IPR018146">
    <property type="entry name" value="Glyoxalase_1_CS"/>
</dbReference>
<evidence type="ECO:0000313" key="3">
    <source>
        <dbReference type="EMBL" id="MFD1674545.1"/>
    </source>
</evidence>
<dbReference type="PANTHER" id="PTHR21366:SF22">
    <property type="entry name" value="VOC DOMAIN-CONTAINING PROTEIN"/>
    <property type="match status" value="1"/>
</dbReference>
<dbReference type="InterPro" id="IPR029068">
    <property type="entry name" value="Glyas_Bleomycin-R_OHBP_Dase"/>
</dbReference>